<evidence type="ECO:0000313" key="3">
    <source>
        <dbReference type="EMBL" id="SKA96256.1"/>
    </source>
</evidence>
<proteinExistence type="predicted"/>
<dbReference type="EMBL" id="FUYG01000005">
    <property type="protein sequence ID" value="SKA96256.1"/>
    <property type="molecule type" value="Genomic_DNA"/>
</dbReference>
<keyword evidence="2" id="KW-0732">Signal</keyword>
<feature type="signal peptide" evidence="2">
    <location>
        <begin position="1"/>
        <end position="23"/>
    </location>
</feature>
<accession>A0A1T4Y3D1</accession>
<dbReference type="PROSITE" id="PS51257">
    <property type="entry name" value="PROKAR_LIPOPROTEIN"/>
    <property type="match status" value="1"/>
</dbReference>
<organism evidence="3 4">
    <name type="scientific">Agreia bicolorata</name>
    <dbReference type="NCBI Taxonomy" id="110935"/>
    <lineage>
        <taxon>Bacteria</taxon>
        <taxon>Bacillati</taxon>
        <taxon>Actinomycetota</taxon>
        <taxon>Actinomycetes</taxon>
        <taxon>Micrococcales</taxon>
        <taxon>Microbacteriaceae</taxon>
        <taxon>Agreia</taxon>
    </lineage>
</organism>
<dbReference type="Proteomes" id="UP000189735">
    <property type="component" value="Unassembled WGS sequence"/>
</dbReference>
<evidence type="ECO:0000256" key="2">
    <source>
        <dbReference type="SAM" id="SignalP"/>
    </source>
</evidence>
<dbReference type="RefSeq" id="WP_139368700.1">
    <property type="nucleotide sequence ID" value="NZ_FUYG01000005.1"/>
</dbReference>
<protein>
    <submittedName>
        <fullName evidence="3">Uncharacterized protein</fullName>
    </submittedName>
</protein>
<sequence>MTSPRPARLALLFSAALIAAALAGCSTSAVTDSPTSTPPSASATPTPTATPDASAGSGEDRYATFCAANGAAAAAKAGTVGEDLEAVKAQGVAIRALLPMTDVSSEIAAGAEVFAISTDETAGILAQFPADTLVSDVGLDPRFTQSQSMQSAMTDPNYQAFIAWTIETCGLGSGENGNNP</sequence>
<feature type="region of interest" description="Disordered" evidence="1">
    <location>
        <begin position="29"/>
        <end position="56"/>
    </location>
</feature>
<evidence type="ECO:0000313" key="4">
    <source>
        <dbReference type="Proteomes" id="UP000189735"/>
    </source>
</evidence>
<name>A0A1T4Y3D1_9MICO</name>
<dbReference type="AlphaFoldDB" id="A0A1T4Y3D1"/>
<evidence type="ECO:0000256" key="1">
    <source>
        <dbReference type="SAM" id="MobiDB-lite"/>
    </source>
</evidence>
<reference evidence="4" key="1">
    <citation type="submission" date="2017-02" db="EMBL/GenBank/DDBJ databases">
        <authorList>
            <person name="Varghese N."/>
            <person name="Submissions S."/>
        </authorList>
    </citation>
    <scope>NUCLEOTIDE SEQUENCE [LARGE SCALE GENOMIC DNA]</scope>
    <source>
        <strain evidence="4">VKM Ac-2052</strain>
    </source>
</reference>
<gene>
    <name evidence="3" type="ORF">SAMN06295879_2184</name>
</gene>
<feature type="chain" id="PRO_5039664007" evidence="2">
    <location>
        <begin position="24"/>
        <end position="180"/>
    </location>
</feature>
<feature type="compositionally biased region" description="Low complexity" evidence="1">
    <location>
        <begin position="29"/>
        <end position="55"/>
    </location>
</feature>